<protein>
    <submittedName>
        <fullName evidence="1">DUF3619 family protein</fullName>
    </submittedName>
</protein>
<dbReference type="InterPro" id="IPR022064">
    <property type="entry name" value="DUF3619"/>
</dbReference>
<gene>
    <name evidence="1" type="ORF">NQT62_07365</name>
</gene>
<name>A0ABT1WFF7_9BURK</name>
<dbReference type="RefSeq" id="WP_256764024.1">
    <property type="nucleotide sequence ID" value="NZ_JANIGO010000002.1"/>
</dbReference>
<reference evidence="1 2" key="1">
    <citation type="submission" date="2022-07" db="EMBL/GenBank/DDBJ databases">
        <authorList>
            <person name="Xamxidin M."/>
            <person name="Wu M."/>
        </authorList>
    </citation>
    <scope>NUCLEOTIDE SEQUENCE [LARGE SCALE GENOMIC DNA]</scope>
    <source>
        <strain evidence="1 2">NBRC 111650</strain>
    </source>
</reference>
<dbReference type="Pfam" id="PF12279">
    <property type="entry name" value="DUF3619"/>
    <property type="match status" value="1"/>
</dbReference>
<accession>A0ABT1WFF7</accession>
<dbReference type="Proteomes" id="UP001204142">
    <property type="component" value="Unassembled WGS sequence"/>
</dbReference>
<evidence type="ECO:0000313" key="2">
    <source>
        <dbReference type="Proteomes" id="UP001204142"/>
    </source>
</evidence>
<comment type="caution">
    <text evidence="1">The sequence shown here is derived from an EMBL/GenBank/DDBJ whole genome shotgun (WGS) entry which is preliminary data.</text>
</comment>
<proteinExistence type="predicted"/>
<dbReference type="EMBL" id="JANIGO010000002">
    <property type="protein sequence ID" value="MCQ8896252.1"/>
    <property type="molecule type" value="Genomic_DNA"/>
</dbReference>
<sequence length="167" mass="17866">MNEERLTAAIIKRMLDESVKSLPSNVQSRLDDSIAKALQTHALKSAQNAQKSSPVMKALPTGGLTGFFETLSGWFNRPALSLALSAAFVAVSVVGVVKYGTDTYNAKVTETADLDAAILSDDLPPDAYLDSGFVNFTTKQPKEGQLPPDDAIDEWIQKLAPEGQAAI</sequence>
<evidence type="ECO:0000313" key="1">
    <source>
        <dbReference type="EMBL" id="MCQ8896252.1"/>
    </source>
</evidence>
<keyword evidence="2" id="KW-1185">Reference proteome</keyword>
<organism evidence="1 2">
    <name type="scientific">Limnobacter humi</name>
    <dbReference type="NCBI Taxonomy" id="1778671"/>
    <lineage>
        <taxon>Bacteria</taxon>
        <taxon>Pseudomonadati</taxon>
        <taxon>Pseudomonadota</taxon>
        <taxon>Betaproteobacteria</taxon>
        <taxon>Burkholderiales</taxon>
        <taxon>Burkholderiaceae</taxon>
        <taxon>Limnobacter</taxon>
    </lineage>
</organism>